<dbReference type="AlphaFoldDB" id="A0AAV6TM27"/>
<organism evidence="1 2">
    <name type="scientific">Oedothorax gibbosus</name>
    <dbReference type="NCBI Taxonomy" id="931172"/>
    <lineage>
        <taxon>Eukaryota</taxon>
        <taxon>Metazoa</taxon>
        <taxon>Ecdysozoa</taxon>
        <taxon>Arthropoda</taxon>
        <taxon>Chelicerata</taxon>
        <taxon>Arachnida</taxon>
        <taxon>Araneae</taxon>
        <taxon>Araneomorphae</taxon>
        <taxon>Entelegynae</taxon>
        <taxon>Araneoidea</taxon>
        <taxon>Linyphiidae</taxon>
        <taxon>Erigoninae</taxon>
        <taxon>Oedothorax</taxon>
    </lineage>
</organism>
<protein>
    <recommendedName>
        <fullName evidence="3">CCHC-type domain-containing protein</fullName>
    </recommendedName>
</protein>
<keyword evidence="2" id="KW-1185">Reference proteome</keyword>
<reference evidence="1 2" key="1">
    <citation type="journal article" date="2022" name="Nat. Ecol. Evol.">
        <title>A masculinizing supergene underlies an exaggerated male reproductive morph in a spider.</title>
        <authorList>
            <person name="Hendrickx F."/>
            <person name="De Corte Z."/>
            <person name="Sonet G."/>
            <person name="Van Belleghem S.M."/>
            <person name="Kostlbacher S."/>
            <person name="Vangestel C."/>
        </authorList>
    </citation>
    <scope>NUCLEOTIDE SEQUENCE [LARGE SCALE GENOMIC DNA]</scope>
    <source>
        <strain evidence="1">W744_W776</strain>
    </source>
</reference>
<evidence type="ECO:0008006" key="3">
    <source>
        <dbReference type="Google" id="ProtNLM"/>
    </source>
</evidence>
<dbReference type="EMBL" id="JAFNEN010002643">
    <property type="protein sequence ID" value="KAG8172516.1"/>
    <property type="molecule type" value="Genomic_DNA"/>
</dbReference>
<gene>
    <name evidence="1" type="ORF">JTE90_026109</name>
</gene>
<comment type="caution">
    <text evidence="1">The sequence shown here is derived from an EMBL/GenBank/DDBJ whole genome shotgun (WGS) entry which is preliminary data.</text>
</comment>
<evidence type="ECO:0000313" key="1">
    <source>
        <dbReference type="EMBL" id="KAG8172516.1"/>
    </source>
</evidence>
<name>A0AAV6TM27_9ARAC</name>
<sequence length="80" mass="8988">MQGFSLKENTKNVKPKRELPTAAGLFAGNRDGVPKKCAFCKKTNHEMKDCRSACNLDLNERMARLKKCGGCFRCLRPGHM</sequence>
<accession>A0AAV6TM27</accession>
<dbReference type="Proteomes" id="UP000827092">
    <property type="component" value="Unassembled WGS sequence"/>
</dbReference>
<evidence type="ECO:0000313" key="2">
    <source>
        <dbReference type="Proteomes" id="UP000827092"/>
    </source>
</evidence>
<proteinExistence type="predicted"/>